<keyword evidence="2" id="KW-1185">Reference proteome</keyword>
<proteinExistence type="predicted"/>
<comment type="caution">
    <text evidence="1">The sequence shown here is derived from an EMBL/GenBank/DDBJ whole genome shotgun (WGS) entry which is preliminary data.</text>
</comment>
<protein>
    <submittedName>
        <fullName evidence="1">Uncharacterized protein</fullName>
    </submittedName>
</protein>
<dbReference type="RefSeq" id="WP_203755721.1">
    <property type="nucleotide sequence ID" value="NZ_BAAAUC010000088.1"/>
</dbReference>
<evidence type="ECO:0000313" key="1">
    <source>
        <dbReference type="EMBL" id="GID71061.1"/>
    </source>
</evidence>
<name>A0A919MHA0_9ACTN</name>
<dbReference type="EMBL" id="BOMH01000095">
    <property type="protein sequence ID" value="GID71061.1"/>
    <property type="molecule type" value="Genomic_DNA"/>
</dbReference>
<dbReference type="Proteomes" id="UP000619479">
    <property type="component" value="Unassembled WGS sequence"/>
</dbReference>
<reference evidence="1" key="1">
    <citation type="submission" date="2021-01" db="EMBL/GenBank/DDBJ databases">
        <title>Whole genome shotgun sequence of Actinoplanes cyaneus NBRC 14990.</title>
        <authorList>
            <person name="Komaki H."/>
            <person name="Tamura T."/>
        </authorList>
    </citation>
    <scope>NUCLEOTIDE SEQUENCE</scope>
    <source>
        <strain evidence="1">NBRC 14990</strain>
    </source>
</reference>
<sequence length="195" mass="21448">MTGAEIGRLLELILNATYAQGWAHAESWKEKEEMVGKFLTGDTYGDCGEGAAVLWLSGGPVWFCLADRQHGYEEKTPDNFLCVSIDRGAGYGGLVWGMSQSGPRRGGIYDSVWVSDNPVPPDYDPRIVSEPGCPVFFDRASVLPIAEIRAALEEFCRTDTGDRPECVAWVEGSVDGTRNDRSYEEGVLDFVDPWA</sequence>
<gene>
    <name evidence="1" type="ORF">Acy02nite_89420</name>
</gene>
<dbReference type="InterPro" id="IPR025680">
    <property type="entry name" value="DddI"/>
</dbReference>
<organism evidence="1 2">
    <name type="scientific">Actinoplanes cyaneus</name>
    <dbReference type="NCBI Taxonomy" id="52696"/>
    <lineage>
        <taxon>Bacteria</taxon>
        <taxon>Bacillati</taxon>
        <taxon>Actinomycetota</taxon>
        <taxon>Actinomycetes</taxon>
        <taxon>Micromonosporales</taxon>
        <taxon>Micromonosporaceae</taxon>
        <taxon>Actinoplanes</taxon>
    </lineage>
</organism>
<dbReference type="AlphaFoldDB" id="A0A919MHA0"/>
<dbReference type="Pfam" id="PF14430">
    <property type="entry name" value="Imm1"/>
    <property type="match status" value="1"/>
</dbReference>
<evidence type="ECO:0000313" key="2">
    <source>
        <dbReference type="Proteomes" id="UP000619479"/>
    </source>
</evidence>
<accession>A0A919MHA0</accession>